<feature type="chain" id="PRO_5046778828" description="EB module" evidence="2">
    <location>
        <begin position="17"/>
        <end position="558"/>
    </location>
</feature>
<feature type="signal peptide" evidence="2">
    <location>
        <begin position="1"/>
        <end position="16"/>
    </location>
</feature>
<feature type="region of interest" description="Disordered" evidence="1">
    <location>
        <begin position="324"/>
        <end position="487"/>
    </location>
</feature>
<evidence type="ECO:0000313" key="4">
    <source>
        <dbReference type="Proteomes" id="UP001303046"/>
    </source>
</evidence>
<accession>A0ABR1D232</accession>
<sequence>MWKWFVAVLLLPYAKETYVTNIRKRVEMKRVRYQRGFKFEDFCKVGIAMYTTSRGYWKCKNQSECPSGYSCTNSGSFSVCCPTEDLCPTGCPVSNETGIRLCQESYDCSQETVCTSHDHSIGVCCMSEIMCAFGLPQIESFNPYPVIQNCVLSQDCNIGYVCVARYEDKEGYCCPEREQNYMTSKQMEHFKELYQKNEEKIARRKSLKRDITYMIPVVGTPLLGIIILCCFHMRNELQRSEEQRRINAFIARKKKRVQKMPSAEIKKGEFKYQGVLKMSAKIGEIKHALDDESSRSLSEIGFDIKYNEVVVIGSEVESIEEVHESVNDELSMSKRSTVGAGIKERKRRSKSHENQGINKPQTTLIRVRNSLTRKKRSSGSKKISPTRSRLKSLRTKEKNTNSSTNGSTTNESTKSITGVKPEEMSGSLNNEDTSKTTKTSNSQSESRRIHQADCNKSAQPSSLTPRGISSTSPSRSTTLHPTIASEHNFRRKAKQYVGKMVNPGVLNTDLFGDGGMTESLPGDSDMGRSQRSSRLSRNKPTSETDRLSSMVRRRYSNV</sequence>
<feature type="compositionally biased region" description="Polar residues" evidence="1">
    <location>
        <begin position="354"/>
        <end position="364"/>
    </location>
</feature>
<reference evidence="3 4" key="1">
    <citation type="submission" date="2023-08" db="EMBL/GenBank/DDBJ databases">
        <title>A Necator americanus chromosomal reference genome.</title>
        <authorList>
            <person name="Ilik V."/>
            <person name="Petrzelkova K.J."/>
            <person name="Pardy F."/>
            <person name="Fuh T."/>
            <person name="Niatou-Singa F.S."/>
            <person name="Gouil Q."/>
            <person name="Baker L."/>
            <person name="Ritchie M.E."/>
            <person name="Jex A.R."/>
            <person name="Gazzola D."/>
            <person name="Li H."/>
            <person name="Toshio Fujiwara R."/>
            <person name="Zhan B."/>
            <person name="Aroian R.V."/>
            <person name="Pafco B."/>
            <person name="Schwarz E.M."/>
        </authorList>
    </citation>
    <scope>NUCLEOTIDE SEQUENCE [LARGE SCALE GENOMIC DNA]</scope>
    <source>
        <strain evidence="3 4">Aroian</strain>
        <tissue evidence="3">Whole animal</tissue>
    </source>
</reference>
<feature type="region of interest" description="Disordered" evidence="1">
    <location>
        <begin position="512"/>
        <end position="558"/>
    </location>
</feature>
<dbReference type="InterPro" id="IPR006150">
    <property type="entry name" value="Cys_repeat_1"/>
</dbReference>
<evidence type="ECO:0000256" key="2">
    <source>
        <dbReference type="SAM" id="SignalP"/>
    </source>
</evidence>
<organism evidence="3 4">
    <name type="scientific">Necator americanus</name>
    <name type="common">Human hookworm</name>
    <dbReference type="NCBI Taxonomy" id="51031"/>
    <lineage>
        <taxon>Eukaryota</taxon>
        <taxon>Metazoa</taxon>
        <taxon>Ecdysozoa</taxon>
        <taxon>Nematoda</taxon>
        <taxon>Chromadorea</taxon>
        <taxon>Rhabditida</taxon>
        <taxon>Rhabditina</taxon>
        <taxon>Rhabditomorpha</taxon>
        <taxon>Strongyloidea</taxon>
        <taxon>Ancylostomatidae</taxon>
        <taxon>Bunostominae</taxon>
        <taxon>Necator</taxon>
    </lineage>
</organism>
<keyword evidence="4" id="KW-1185">Reference proteome</keyword>
<feature type="compositionally biased region" description="Polar residues" evidence="1">
    <location>
        <begin position="454"/>
        <end position="480"/>
    </location>
</feature>
<evidence type="ECO:0000313" key="3">
    <source>
        <dbReference type="EMBL" id="KAK6744549.1"/>
    </source>
</evidence>
<feature type="compositionally biased region" description="Low complexity" evidence="1">
    <location>
        <begin position="400"/>
        <end position="415"/>
    </location>
</feature>
<dbReference type="EMBL" id="JAVFWL010000003">
    <property type="protein sequence ID" value="KAK6744549.1"/>
    <property type="molecule type" value="Genomic_DNA"/>
</dbReference>
<feature type="compositionally biased region" description="Polar residues" evidence="1">
    <location>
        <begin position="527"/>
        <end position="539"/>
    </location>
</feature>
<protein>
    <recommendedName>
        <fullName evidence="5">EB module</fullName>
    </recommendedName>
</protein>
<proteinExistence type="predicted"/>
<evidence type="ECO:0008006" key="5">
    <source>
        <dbReference type="Google" id="ProtNLM"/>
    </source>
</evidence>
<name>A0ABR1D232_NECAM</name>
<evidence type="ECO:0000256" key="1">
    <source>
        <dbReference type="SAM" id="MobiDB-lite"/>
    </source>
</evidence>
<dbReference type="SMART" id="SM00289">
    <property type="entry name" value="WR1"/>
    <property type="match status" value="3"/>
</dbReference>
<dbReference type="Proteomes" id="UP001303046">
    <property type="component" value="Unassembled WGS sequence"/>
</dbReference>
<gene>
    <name evidence="3" type="primary">Necator_chrIII.g12103</name>
    <name evidence="3" type="ORF">RB195_011337</name>
</gene>
<comment type="caution">
    <text evidence="3">The sequence shown here is derived from an EMBL/GenBank/DDBJ whole genome shotgun (WGS) entry which is preliminary data.</text>
</comment>
<keyword evidence="2" id="KW-0732">Signal</keyword>